<organism evidence="1 2">
    <name type="scientific">Candidatus Mycoplasma haematobovis</name>
    <dbReference type="NCBI Taxonomy" id="432608"/>
    <lineage>
        <taxon>Bacteria</taxon>
        <taxon>Bacillati</taxon>
        <taxon>Mycoplasmatota</taxon>
        <taxon>Mollicutes</taxon>
        <taxon>Mycoplasmataceae</taxon>
        <taxon>Mycoplasma</taxon>
    </lineage>
</organism>
<proteinExistence type="predicted"/>
<name>A0A1A9QDZ8_9MOLU</name>
<sequence>MSPIAKVGIGVTSLGTLATTGYFGISYLQQDTAINKLIKEKFEYVLLNTSQDSGNSDNKHWNTKWTKYNNDNATATTGKDFLQLNGWTANNQIDLTSELKKKCEALAKSNEPVASLYEKITKYCARGVTFEEQARKDKLSILITDAQGKDASIWTSRFTNKNTLTDQLSKLTITDTSTADKIREGCETAKSKNKQVPDYSAVYEAYKKVCTKQAGE</sequence>
<dbReference type="RefSeq" id="WP_187149929.1">
    <property type="nucleotide sequence ID" value="NZ_LWUJ01000010.1"/>
</dbReference>
<evidence type="ECO:0000313" key="1">
    <source>
        <dbReference type="EMBL" id="OAL10693.1"/>
    </source>
</evidence>
<keyword evidence="2" id="KW-1185">Reference proteome</keyword>
<dbReference type="STRING" id="432608.A6V39_01315"/>
<comment type="caution">
    <text evidence="1">The sequence shown here is derived from an EMBL/GenBank/DDBJ whole genome shotgun (WGS) entry which is preliminary data.</text>
</comment>
<protein>
    <submittedName>
        <fullName evidence="1">Uncharacterized protein</fullName>
    </submittedName>
</protein>
<evidence type="ECO:0000313" key="2">
    <source>
        <dbReference type="Proteomes" id="UP000077623"/>
    </source>
</evidence>
<dbReference type="EMBL" id="LWUJ01000010">
    <property type="protein sequence ID" value="OAL10693.1"/>
    <property type="molecule type" value="Genomic_DNA"/>
</dbReference>
<dbReference type="AlphaFoldDB" id="A0A1A9QDZ8"/>
<accession>A0A1A9QDZ8</accession>
<gene>
    <name evidence="1" type="ORF">A6V39_01315</name>
</gene>
<reference evidence="2" key="1">
    <citation type="submission" date="2016-04" db="EMBL/GenBank/DDBJ databases">
        <authorList>
            <person name="Quiroz-Castaneda R.E."/>
            <person name="Martinez-Ocampo F."/>
        </authorList>
    </citation>
    <scope>NUCLEOTIDE SEQUENCE [LARGE SCALE GENOMIC DNA]</scope>
    <source>
        <strain evidence="2">INIFAP01</strain>
    </source>
</reference>
<dbReference type="Proteomes" id="UP000077623">
    <property type="component" value="Unassembled WGS sequence"/>
</dbReference>